<dbReference type="GO" id="GO:0010628">
    <property type="term" value="P:positive regulation of gene expression"/>
    <property type="evidence" value="ECO:0007669"/>
    <property type="project" value="TreeGrafter"/>
</dbReference>
<evidence type="ECO:0000256" key="1">
    <source>
        <dbReference type="ARBA" id="ARBA00009437"/>
    </source>
</evidence>
<dbReference type="Proteomes" id="UP000532373">
    <property type="component" value="Unassembled WGS sequence"/>
</dbReference>
<gene>
    <name evidence="6" type="ORF">HNQ96_000730</name>
</gene>
<keyword evidence="2" id="KW-0805">Transcription regulation</keyword>
<dbReference type="GO" id="GO:0009089">
    <property type="term" value="P:lysine biosynthetic process via diaminopimelate"/>
    <property type="evidence" value="ECO:0007669"/>
    <property type="project" value="TreeGrafter"/>
</dbReference>
<dbReference type="GO" id="GO:0003700">
    <property type="term" value="F:DNA-binding transcription factor activity"/>
    <property type="evidence" value="ECO:0007669"/>
    <property type="project" value="InterPro"/>
</dbReference>
<dbReference type="PRINTS" id="PR00039">
    <property type="entry name" value="HTHLYSR"/>
</dbReference>
<proteinExistence type="inferred from homology"/>
<organism evidence="6 7">
    <name type="scientific">Aminobacter carboxidus</name>
    <dbReference type="NCBI Taxonomy" id="376165"/>
    <lineage>
        <taxon>Bacteria</taxon>
        <taxon>Pseudomonadati</taxon>
        <taxon>Pseudomonadota</taxon>
        <taxon>Alphaproteobacteria</taxon>
        <taxon>Hyphomicrobiales</taxon>
        <taxon>Phyllobacteriaceae</taxon>
        <taxon>Aminobacter</taxon>
    </lineage>
</organism>
<dbReference type="SUPFAM" id="SSF46785">
    <property type="entry name" value="Winged helix' DNA-binding domain"/>
    <property type="match status" value="1"/>
</dbReference>
<comment type="caution">
    <text evidence="6">The sequence shown here is derived from an EMBL/GenBank/DDBJ whole genome shotgun (WGS) entry which is preliminary data.</text>
</comment>
<dbReference type="SUPFAM" id="SSF53850">
    <property type="entry name" value="Periplasmic binding protein-like II"/>
    <property type="match status" value="1"/>
</dbReference>
<feature type="domain" description="HTH lysR-type" evidence="5">
    <location>
        <begin position="2"/>
        <end position="59"/>
    </location>
</feature>
<dbReference type="Pfam" id="PF00126">
    <property type="entry name" value="HTH_1"/>
    <property type="match status" value="1"/>
</dbReference>
<accession>A0A8E1WAV3</accession>
<protein>
    <submittedName>
        <fullName evidence="6">DNA-binding transcriptional LysR family regulator</fullName>
    </submittedName>
</protein>
<dbReference type="Gene3D" id="3.40.190.10">
    <property type="entry name" value="Periplasmic binding protein-like II"/>
    <property type="match status" value="2"/>
</dbReference>
<name>A0A8E1WAV3_9HYPH</name>
<evidence type="ECO:0000259" key="5">
    <source>
        <dbReference type="PROSITE" id="PS50931"/>
    </source>
</evidence>
<sequence>MIKLSYFETFNAVMLSGSMTGAAGLLHTSQPNVSRSISRLEKETGLKLFERVPGKLLPTADAIALFEEVQRSFVGLQRLTETAGRIQRSGSGMLRVGAVQALSLSLIPRAVKRFGDAFPEVRLSIQTSHSDVLSGWVREHTCDIAVISHPHGDDMLQREVLYTADGVCIMHATHRLAEKNVVTPQDLVGERLITFPQGDPPRAAMDRIMLDAGVDVPAAIETSYSSITCSLVMQGAGIAIVNPYVAREYLHGRLVVRPFVPAPRHKAVIIFPKGKPLGRPVANFVEILKSLVAEDREQIATLLPASPDLVQ</sequence>
<dbReference type="Pfam" id="PF03466">
    <property type="entry name" value="LysR_substrate"/>
    <property type="match status" value="1"/>
</dbReference>
<dbReference type="InterPro" id="IPR036390">
    <property type="entry name" value="WH_DNA-bd_sf"/>
</dbReference>
<dbReference type="InterPro" id="IPR000847">
    <property type="entry name" value="LysR_HTH_N"/>
</dbReference>
<evidence type="ECO:0000313" key="6">
    <source>
        <dbReference type="EMBL" id="MBB6464883.1"/>
    </source>
</evidence>
<evidence type="ECO:0000256" key="2">
    <source>
        <dbReference type="ARBA" id="ARBA00023015"/>
    </source>
</evidence>
<evidence type="ECO:0000256" key="4">
    <source>
        <dbReference type="ARBA" id="ARBA00023163"/>
    </source>
</evidence>
<dbReference type="InterPro" id="IPR005119">
    <property type="entry name" value="LysR_subst-bd"/>
</dbReference>
<reference evidence="6 7" key="1">
    <citation type="submission" date="2020-08" db="EMBL/GenBank/DDBJ databases">
        <title>Genomic Encyclopedia of Type Strains, Phase IV (KMG-IV): sequencing the most valuable type-strain genomes for metagenomic binning, comparative biology and taxonomic classification.</title>
        <authorList>
            <person name="Goeker M."/>
        </authorList>
    </citation>
    <scope>NUCLEOTIDE SEQUENCE [LARGE SCALE GENOMIC DNA]</scope>
    <source>
        <strain evidence="6 7">DSM 17454</strain>
    </source>
</reference>
<dbReference type="InterPro" id="IPR037424">
    <property type="entry name" value="NocR_PBP2"/>
</dbReference>
<comment type="similarity">
    <text evidence="1">Belongs to the LysR transcriptional regulatory family.</text>
</comment>
<dbReference type="EMBL" id="JACHGI010000001">
    <property type="protein sequence ID" value="MBB6464883.1"/>
    <property type="molecule type" value="Genomic_DNA"/>
</dbReference>
<dbReference type="PANTHER" id="PTHR30427:SF1">
    <property type="entry name" value="TRANSCRIPTIONAL ACTIVATOR PROTEIN LYSR"/>
    <property type="match status" value="1"/>
</dbReference>
<keyword evidence="3 6" id="KW-0238">DNA-binding</keyword>
<evidence type="ECO:0000313" key="7">
    <source>
        <dbReference type="Proteomes" id="UP000532373"/>
    </source>
</evidence>
<dbReference type="PANTHER" id="PTHR30427">
    <property type="entry name" value="TRANSCRIPTIONAL ACTIVATOR PROTEIN LYSR"/>
    <property type="match status" value="1"/>
</dbReference>
<dbReference type="InterPro" id="IPR036388">
    <property type="entry name" value="WH-like_DNA-bd_sf"/>
</dbReference>
<dbReference type="RefSeq" id="WP_108605664.1">
    <property type="nucleotide sequence ID" value="NZ_JACHGI010000001.1"/>
</dbReference>
<dbReference type="GO" id="GO:0043565">
    <property type="term" value="F:sequence-specific DNA binding"/>
    <property type="evidence" value="ECO:0007669"/>
    <property type="project" value="TreeGrafter"/>
</dbReference>
<dbReference type="AlphaFoldDB" id="A0A8E1WAV3"/>
<dbReference type="PROSITE" id="PS50931">
    <property type="entry name" value="HTH_LYSR"/>
    <property type="match status" value="1"/>
</dbReference>
<evidence type="ECO:0000256" key="3">
    <source>
        <dbReference type="ARBA" id="ARBA00023125"/>
    </source>
</evidence>
<dbReference type="Gene3D" id="1.10.10.10">
    <property type="entry name" value="Winged helix-like DNA-binding domain superfamily/Winged helix DNA-binding domain"/>
    <property type="match status" value="1"/>
</dbReference>
<dbReference type="CDD" id="cd08415">
    <property type="entry name" value="PBP2_LysR_opines_like"/>
    <property type="match status" value="1"/>
</dbReference>
<keyword evidence="4" id="KW-0804">Transcription</keyword>